<keyword evidence="1" id="KW-1133">Transmembrane helix</keyword>
<accession>A0ABU0AAD8</accession>
<keyword evidence="3" id="KW-1185">Reference proteome</keyword>
<dbReference type="EMBL" id="JAUSUB010000001">
    <property type="protein sequence ID" value="MDQ0268214.1"/>
    <property type="molecule type" value="Genomic_DNA"/>
</dbReference>
<evidence type="ECO:0000256" key="1">
    <source>
        <dbReference type="SAM" id="Phobius"/>
    </source>
</evidence>
<keyword evidence="1" id="KW-0472">Membrane</keyword>
<organism evidence="2 3">
    <name type="scientific">Cytobacillus purgationiresistens</name>
    <dbReference type="NCBI Taxonomy" id="863449"/>
    <lineage>
        <taxon>Bacteria</taxon>
        <taxon>Bacillati</taxon>
        <taxon>Bacillota</taxon>
        <taxon>Bacilli</taxon>
        <taxon>Bacillales</taxon>
        <taxon>Bacillaceae</taxon>
        <taxon>Cytobacillus</taxon>
    </lineage>
</organism>
<sequence>MKVRKKKKSNFIKETMIEIRDFVLIEMIWNLVVRSIGLIWRMIIFILRMIGRLFLNSP</sequence>
<name>A0ABU0AAD8_9BACI</name>
<evidence type="ECO:0000313" key="2">
    <source>
        <dbReference type="EMBL" id="MDQ0268214.1"/>
    </source>
</evidence>
<protein>
    <submittedName>
        <fullName evidence="2">Uncharacterized protein</fullName>
    </submittedName>
</protein>
<feature type="transmembrane region" description="Helical" evidence="1">
    <location>
        <begin position="21"/>
        <end position="50"/>
    </location>
</feature>
<proteinExistence type="predicted"/>
<evidence type="ECO:0000313" key="3">
    <source>
        <dbReference type="Proteomes" id="UP001238088"/>
    </source>
</evidence>
<comment type="caution">
    <text evidence="2">The sequence shown here is derived from an EMBL/GenBank/DDBJ whole genome shotgun (WGS) entry which is preliminary data.</text>
</comment>
<reference evidence="2 3" key="1">
    <citation type="submission" date="2023-07" db="EMBL/GenBank/DDBJ databases">
        <title>Genomic Encyclopedia of Type Strains, Phase IV (KMG-IV): sequencing the most valuable type-strain genomes for metagenomic binning, comparative biology and taxonomic classification.</title>
        <authorList>
            <person name="Goeker M."/>
        </authorList>
    </citation>
    <scope>NUCLEOTIDE SEQUENCE [LARGE SCALE GENOMIC DNA]</scope>
    <source>
        <strain evidence="2 3">DSM 23494</strain>
    </source>
</reference>
<keyword evidence="1" id="KW-0812">Transmembrane</keyword>
<dbReference type="Proteomes" id="UP001238088">
    <property type="component" value="Unassembled WGS sequence"/>
</dbReference>
<gene>
    <name evidence="2" type="ORF">J2S17_000083</name>
</gene>